<sequence>MMVLLSWVVALASVLLLRPVIHDLNAVLEILFNASPPPCCWGWGNVLLYESFYVDANISSSFNGLIQSVQHCDRNAYCLRCNLLGKGRATTGNRQNNERLETVLLYLFTFLHLALMSSLSVTVR</sequence>
<dbReference type="EMBL" id="GGFK01014756">
    <property type="protein sequence ID" value="MBW48077.1"/>
    <property type="molecule type" value="Transcribed_RNA"/>
</dbReference>
<accession>A0A2M4B4V5</accession>
<organism evidence="2">
    <name type="scientific">Anopheles triannulatus</name>
    <dbReference type="NCBI Taxonomy" id="58253"/>
    <lineage>
        <taxon>Eukaryota</taxon>
        <taxon>Metazoa</taxon>
        <taxon>Ecdysozoa</taxon>
        <taxon>Arthropoda</taxon>
        <taxon>Hexapoda</taxon>
        <taxon>Insecta</taxon>
        <taxon>Pterygota</taxon>
        <taxon>Neoptera</taxon>
        <taxon>Endopterygota</taxon>
        <taxon>Diptera</taxon>
        <taxon>Nematocera</taxon>
        <taxon>Culicoidea</taxon>
        <taxon>Culicidae</taxon>
        <taxon>Anophelinae</taxon>
        <taxon>Anopheles</taxon>
    </lineage>
</organism>
<feature type="signal peptide" evidence="1">
    <location>
        <begin position="1"/>
        <end position="22"/>
    </location>
</feature>
<feature type="chain" id="PRO_5014766378" evidence="1">
    <location>
        <begin position="23"/>
        <end position="124"/>
    </location>
</feature>
<evidence type="ECO:0000256" key="1">
    <source>
        <dbReference type="SAM" id="SignalP"/>
    </source>
</evidence>
<dbReference type="AlphaFoldDB" id="A0A2M4B4V5"/>
<proteinExistence type="predicted"/>
<keyword evidence="1" id="KW-0732">Signal</keyword>
<name>A0A2M4B4V5_9DIPT</name>
<reference evidence="2" key="1">
    <citation type="submission" date="2018-01" db="EMBL/GenBank/DDBJ databases">
        <title>An insight into the sialome of Amazonian anophelines.</title>
        <authorList>
            <person name="Ribeiro J.M."/>
            <person name="Scarpassa V."/>
            <person name="Calvo E."/>
        </authorList>
    </citation>
    <scope>NUCLEOTIDE SEQUENCE</scope>
    <source>
        <tissue evidence="2">Salivary glands</tissue>
    </source>
</reference>
<protein>
    <submittedName>
        <fullName evidence="2">Putative secreted protein</fullName>
    </submittedName>
</protein>
<evidence type="ECO:0000313" key="2">
    <source>
        <dbReference type="EMBL" id="MBW48077.1"/>
    </source>
</evidence>